<evidence type="ECO:0000256" key="1">
    <source>
        <dbReference type="ARBA" id="ARBA00022729"/>
    </source>
</evidence>
<dbReference type="PANTHER" id="PTHR35936:SF19">
    <property type="entry name" value="AMINO-ACID-BINDING PROTEIN YXEM-RELATED"/>
    <property type="match status" value="1"/>
</dbReference>
<accession>A0A927JDQ8</accession>
<dbReference type="Pfam" id="PF00497">
    <property type="entry name" value="SBP_bac_3"/>
    <property type="match status" value="1"/>
</dbReference>
<dbReference type="AlphaFoldDB" id="A0A927JDQ8"/>
<evidence type="ECO:0000313" key="4">
    <source>
        <dbReference type="Proteomes" id="UP000642993"/>
    </source>
</evidence>
<dbReference type="PANTHER" id="PTHR35936">
    <property type="entry name" value="MEMBRANE-BOUND LYTIC MUREIN TRANSGLYCOSYLASE F"/>
    <property type="match status" value="1"/>
</dbReference>
<dbReference type="InterPro" id="IPR001638">
    <property type="entry name" value="Solute-binding_3/MltF_N"/>
</dbReference>
<comment type="caution">
    <text evidence="3">The sequence shown here is derived from an EMBL/GenBank/DDBJ whole genome shotgun (WGS) entry which is preliminary data.</text>
</comment>
<evidence type="ECO:0000313" key="3">
    <source>
        <dbReference type="EMBL" id="MBD8507280.1"/>
    </source>
</evidence>
<organism evidence="3 4">
    <name type="scientific">Lolliginicoccus lacisalsi</name>
    <dbReference type="NCBI Taxonomy" id="2742202"/>
    <lineage>
        <taxon>Bacteria</taxon>
        <taxon>Bacillati</taxon>
        <taxon>Actinomycetota</taxon>
        <taxon>Actinomycetes</taxon>
        <taxon>Mycobacteriales</taxon>
        <taxon>Hoyosellaceae</taxon>
        <taxon>Lolliginicoccus</taxon>
    </lineage>
</organism>
<gene>
    <name evidence="3" type="ORF">HT102_12375</name>
</gene>
<name>A0A927JDQ8_9ACTN</name>
<dbReference type="Gene3D" id="3.40.190.10">
    <property type="entry name" value="Periplasmic binding protein-like II"/>
    <property type="match status" value="2"/>
</dbReference>
<reference evidence="3" key="1">
    <citation type="submission" date="2020-09" db="EMBL/GenBank/DDBJ databases">
        <title>Hoyosella lacisalsi sp. nov., a halotolerant actinobacterium isolated from soil of Lake Gudzhirganskoe.</title>
        <authorList>
            <person name="Yang Q."/>
            <person name="Guo P.Y."/>
            <person name="Liu S.W."/>
            <person name="Li F.N."/>
            <person name="Sun C.H."/>
        </authorList>
    </citation>
    <scope>NUCLEOTIDE SEQUENCE</scope>
    <source>
        <strain evidence="3">G463</strain>
    </source>
</reference>
<evidence type="ECO:0000259" key="2">
    <source>
        <dbReference type="SMART" id="SM00062"/>
    </source>
</evidence>
<dbReference type="RefSeq" id="WP_192039724.1">
    <property type="nucleotide sequence ID" value="NZ_JACYWE010000007.1"/>
</dbReference>
<dbReference type="SUPFAM" id="SSF53850">
    <property type="entry name" value="Periplasmic binding protein-like II"/>
    <property type="match status" value="1"/>
</dbReference>
<dbReference type="Proteomes" id="UP000642993">
    <property type="component" value="Unassembled WGS sequence"/>
</dbReference>
<sequence length="325" mass="35084">MTSHTSPQRWPAVLVACFVVLLVLLAALTGCNRSSQNAGSPLPTELFVVNTSPDQQRIRAEAVRDLARAVPQQVREGGTLVVGMTGNYPPLSFRADDAMTMIGIEPDLAQLIADVLDLKLELIITDWLDVFAGVTDGRFHIGLGNVAVTPERLNRFDMIAYQQENQAFAVLAGSPIESLQHPGDIAGLRIGVGAHTKSEEILEDWNDSLRNAGLEPAELKNFAETWEYQAALEAGEIDATFGPMSILNFEAVTKGRSRVVGQVPGDGVRPALVSAIVKKDAALGPLVRDAIDTVIVTGKYQAIFERWALQHAMLPSSTLHGSELN</sequence>
<proteinExistence type="predicted"/>
<keyword evidence="1" id="KW-0732">Signal</keyword>
<dbReference type="EMBL" id="JACYWE010000007">
    <property type="protein sequence ID" value="MBD8507280.1"/>
    <property type="molecule type" value="Genomic_DNA"/>
</dbReference>
<dbReference type="SMART" id="SM00062">
    <property type="entry name" value="PBPb"/>
    <property type="match status" value="1"/>
</dbReference>
<feature type="domain" description="Solute-binding protein family 3/N-terminal" evidence="2">
    <location>
        <begin position="79"/>
        <end position="311"/>
    </location>
</feature>
<protein>
    <submittedName>
        <fullName evidence="3">Transporter substrate-binding domain-containing protein</fullName>
    </submittedName>
</protein>
<keyword evidence="4" id="KW-1185">Reference proteome</keyword>